<evidence type="ECO:0000313" key="1">
    <source>
        <dbReference type="EMBL" id="KAG2333148.1"/>
    </source>
</evidence>
<comment type="caution">
    <text evidence="2">The sequence shown here is derived from an EMBL/GenBank/DDBJ whole genome shotgun (WGS) entry which is preliminary data.</text>
</comment>
<protein>
    <recommendedName>
        <fullName evidence="4">FBD domain-containing protein</fullName>
    </recommendedName>
</protein>
<dbReference type="Proteomes" id="UP000886595">
    <property type="component" value="Unassembled WGS sequence"/>
</dbReference>
<accession>A0A8X7WLE8</accession>
<dbReference type="EMBL" id="JAAMPC010000001">
    <property type="protein sequence ID" value="KAG2333149.1"/>
    <property type="molecule type" value="Genomic_DNA"/>
</dbReference>
<evidence type="ECO:0000313" key="3">
    <source>
        <dbReference type="Proteomes" id="UP000886595"/>
    </source>
</evidence>
<proteinExistence type="predicted"/>
<dbReference type="AlphaFoldDB" id="A0A8X7WLE8"/>
<name>A0A8X7WLE8_BRACI</name>
<evidence type="ECO:0008006" key="4">
    <source>
        <dbReference type="Google" id="ProtNLM"/>
    </source>
</evidence>
<gene>
    <name evidence="1" type="ORF">Bca52824_004328</name>
    <name evidence="2" type="ORF">Bca52824_004329</name>
</gene>
<organism evidence="2 3">
    <name type="scientific">Brassica carinata</name>
    <name type="common">Ethiopian mustard</name>
    <name type="synonym">Abyssinian cabbage</name>
    <dbReference type="NCBI Taxonomy" id="52824"/>
    <lineage>
        <taxon>Eukaryota</taxon>
        <taxon>Viridiplantae</taxon>
        <taxon>Streptophyta</taxon>
        <taxon>Embryophyta</taxon>
        <taxon>Tracheophyta</taxon>
        <taxon>Spermatophyta</taxon>
        <taxon>Magnoliopsida</taxon>
        <taxon>eudicotyledons</taxon>
        <taxon>Gunneridae</taxon>
        <taxon>Pentapetalae</taxon>
        <taxon>rosids</taxon>
        <taxon>malvids</taxon>
        <taxon>Brassicales</taxon>
        <taxon>Brassicaceae</taxon>
        <taxon>Brassiceae</taxon>
        <taxon>Brassica</taxon>
    </lineage>
</organism>
<dbReference type="EMBL" id="JAAMPC010000001">
    <property type="protein sequence ID" value="KAG2333148.1"/>
    <property type="molecule type" value="Genomic_DNA"/>
</dbReference>
<evidence type="ECO:0000313" key="2">
    <source>
        <dbReference type="EMBL" id="KAG2333149.1"/>
    </source>
</evidence>
<sequence length="95" mass="11182">MTQSYAGIDPQTYWMQNISYKCLRETLQTVVVKNYVGGAELNIVWYLLRSGSERLERVELYMLFDLDNSWKLFANARSEMLQRSSEHVRVCVHNS</sequence>
<keyword evidence="3" id="KW-1185">Reference proteome</keyword>
<reference evidence="2 3" key="1">
    <citation type="submission" date="2020-02" db="EMBL/GenBank/DDBJ databases">
        <authorList>
            <person name="Ma Q."/>
            <person name="Huang Y."/>
            <person name="Song X."/>
            <person name="Pei D."/>
        </authorList>
    </citation>
    <scope>NUCLEOTIDE SEQUENCE [LARGE SCALE GENOMIC DNA]</scope>
    <source>
        <strain evidence="2">Sxm20200214</strain>
        <tissue evidence="2">Leaf</tissue>
    </source>
</reference>